<dbReference type="EMBL" id="JAEAOA010002351">
    <property type="protein sequence ID" value="KAK3597459.1"/>
    <property type="molecule type" value="Genomic_DNA"/>
</dbReference>
<dbReference type="Proteomes" id="UP001195483">
    <property type="component" value="Unassembled WGS sequence"/>
</dbReference>
<evidence type="ECO:0000313" key="2">
    <source>
        <dbReference type="Proteomes" id="UP001195483"/>
    </source>
</evidence>
<reference evidence="1" key="2">
    <citation type="journal article" date="2021" name="Genome Biol. Evol.">
        <title>Developing a high-quality reference genome for a parasitic bivalve with doubly uniparental inheritance (Bivalvia: Unionida).</title>
        <authorList>
            <person name="Smith C.H."/>
        </authorList>
    </citation>
    <scope>NUCLEOTIDE SEQUENCE</scope>
    <source>
        <strain evidence="1">CHS0354</strain>
        <tissue evidence="1">Mantle</tissue>
    </source>
</reference>
<dbReference type="AlphaFoldDB" id="A0AAE0SSW7"/>
<accession>A0AAE0SSW7</accession>
<keyword evidence="2" id="KW-1185">Reference proteome</keyword>
<comment type="caution">
    <text evidence="1">The sequence shown here is derived from an EMBL/GenBank/DDBJ whole genome shotgun (WGS) entry which is preliminary data.</text>
</comment>
<reference evidence="1" key="1">
    <citation type="journal article" date="2021" name="Genome Biol. Evol.">
        <title>A High-Quality Reference Genome for a Parasitic Bivalve with Doubly Uniparental Inheritance (Bivalvia: Unionida).</title>
        <authorList>
            <person name="Smith C.H."/>
        </authorList>
    </citation>
    <scope>NUCLEOTIDE SEQUENCE</scope>
    <source>
        <strain evidence="1">CHS0354</strain>
    </source>
</reference>
<proteinExistence type="predicted"/>
<evidence type="ECO:0000313" key="1">
    <source>
        <dbReference type="EMBL" id="KAK3597459.1"/>
    </source>
</evidence>
<gene>
    <name evidence="1" type="ORF">CHS0354_041875</name>
</gene>
<organism evidence="1 2">
    <name type="scientific">Potamilus streckersoni</name>
    <dbReference type="NCBI Taxonomy" id="2493646"/>
    <lineage>
        <taxon>Eukaryota</taxon>
        <taxon>Metazoa</taxon>
        <taxon>Spiralia</taxon>
        <taxon>Lophotrochozoa</taxon>
        <taxon>Mollusca</taxon>
        <taxon>Bivalvia</taxon>
        <taxon>Autobranchia</taxon>
        <taxon>Heteroconchia</taxon>
        <taxon>Palaeoheterodonta</taxon>
        <taxon>Unionida</taxon>
        <taxon>Unionoidea</taxon>
        <taxon>Unionidae</taxon>
        <taxon>Ambleminae</taxon>
        <taxon>Lampsilini</taxon>
        <taxon>Potamilus</taxon>
    </lineage>
</organism>
<name>A0AAE0SSW7_9BIVA</name>
<reference evidence="1" key="3">
    <citation type="submission" date="2023-05" db="EMBL/GenBank/DDBJ databases">
        <authorList>
            <person name="Smith C.H."/>
        </authorList>
    </citation>
    <scope>NUCLEOTIDE SEQUENCE</scope>
    <source>
        <strain evidence="1">CHS0354</strain>
        <tissue evidence="1">Mantle</tissue>
    </source>
</reference>
<protein>
    <submittedName>
        <fullName evidence="1">Uncharacterized protein</fullName>
    </submittedName>
</protein>
<sequence length="87" mass="9705">MISGLKTFTMMRSALEETQFLEKKYGELIPPAYSCVRAFGHVFISAPKHATTSGDGIYLCNKDLCTLTPAGMGCVECRCYETWELEL</sequence>